<evidence type="ECO:0000313" key="1">
    <source>
        <dbReference type="EMBL" id="MFD2681826.1"/>
    </source>
</evidence>
<dbReference type="RefSeq" id="WP_377936361.1">
    <property type="nucleotide sequence ID" value="NZ_JBHUMF010000031.1"/>
</dbReference>
<organism evidence="1 2">
    <name type="scientific">Bacillus seohaeanensis</name>
    <dbReference type="NCBI Taxonomy" id="284580"/>
    <lineage>
        <taxon>Bacteria</taxon>
        <taxon>Bacillati</taxon>
        <taxon>Bacillota</taxon>
        <taxon>Bacilli</taxon>
        <taxon>Bacillales</taxon>
        <taxon>Bacillaceae</taxon>
        <taxon>Bacillus</taxon>
    </lineage>
</organism>
<proteinExistence type="predicted"/>
<name>A0ABW5RUR9_9BACI</name>
<comment type="caution">
    <text evidence="1">The sequence shown here is derived from an EMBL/GenBank/DDBJ whole genome shotgun (WGS) entry which is preliminary data.</text>
</comment>
<gene>
    <name evidence="1" type="ORF">ACFSUL_13880</name>
</gene>
<dbReference type="EMBL" id="JBHUMF010000031">
    <property type="protein sequence ID" value="MFD2681826.1"/>
    <property type="molecule type" value="Genomic_DNA"/>
</dbReference>
<evidence type="ECO:0000313" key="2">
    <source>
        <dbReference type="Proteomes" id="UP001597506"/>
    </source>
</evidence>
<keyword evidence="2" id="KW-1185">Reference proteome</keyword>
<dbReference type="InterPro" id="IPR025352">
    <property type="entry name" value="DUF4256"/>
</dbReference>
<sequence>MTEKNKISTKKELSPEQSEKLLSVLKARFEKNMNRHKDFEWDKVQAKLDANTEKLWSLHEMEITGGEPDVIGYDKSEDEYIFCDCSPESPKGRRSVCYDREALESRKKHKPENSAIDMATAMGIEILTEEQYRALQKLENFDKKTSSWVQTPTDIRELGGALFCDYRFGHVFVYHNGAESYYAARGFRGSLRV</sequence>
<reference evidence="2" key="1">
    <citation type="journal article" date="2019" name="Int. J. Syst. Evol. Microbiol.">
        <title>The Global Catalogue of Microorganisms (GCM) 10K type strain sequencing project: providing services to taxonomists for standard genome sequencing and annotation.</title>
        <authorList>
            <consortium name="The Broad Institute Genomics Platform"/>
            <consortium name="The Broad Institute Genome Sequencing Center for Infectious Disease"/>
            <person name="Wu L."/>
            <person name="Ma J."/>
        </authorList>
    </citation>
    <scope>NUCLEOTIDE SEQUENCE [LARGE SCALE GENOMIC DNA]</scope>
    <source>
        <strain evidence="2">KCTC 3913</strain>
    </source>
</reference>
<accession>A0ABW5RUR9</accession>
<protein>
    <submittedName>
        <fullName evidence="1">DUF4256 domain-containing protein</fullName>
    </submittedName>
</protein>
<dbReference type="Pfam" id="PF14066">
    <property type="entry name" value="DUF4256"/>
    <property type="match status" value="1"/>
</dbReference>
<dbReference type="Proteomes" id="UP001597506">
    <property type="component" value="Unassembled WGS sequence"/>
</dbReference>